<evidence type="ECO:0000259" key="22">
    <source>
        <dbReference type="PROSITE" id="PS50113"/>
    </source>
</evidence>
<accession>A0A370DLW3</accession>
<dbReference type="GO" id="GO:0005886">
    <property type="term" value="C:plasma membrane"/>
    <property type="evidence" value="ECO:0007669"/>
    <property type="project" value="UniProtKB-SubCell"/>
</dbReference>
<dbReference type="FunFam" id="3.30.565.10:FF:000010">
    <property type="entry name" value="Sensor histidine kinase RcsC"/>
    <property type="match status" value="1"/>
</dbReference>
<dbReference type="InterPro" id="IPR000014">
    <property type="entry name" value="PAS"/>
</dbReference>
<dbReference type="PROSITE" id="PS50885">
    <property type="entry name" value="HAMP"/>
    <property type="match status" value="1"/>
</dbReference>
<protein>
    <recommendedName>
        <fullName evidence="15">Sensory/regulatory protein RpfC</fullName>
        <ecNumber evidence="3">2.7.13.3</ecNumber>
    </recommendedName>
</protein>
<evidence type="ECO:0000256" key="4">
    <source>
        <dbReference type="ARBA" id="ARBA00022475"/>
    </source>
</evidence>
<feature type="modified residue" description="4-aspartylphosphate" evidence="17">
    <location>
        <position position="862"/>
    </location>
</feature>
<keyword evidence="9 25" id="KW-0418">Kinase</keyword>
<dbReference type="SMART" id="SM00086">
    <property type="entry name" value="PAC"/>
    <property type="match status" value="1"/>
</dbReference>
<dbReference type="InterPro" id="IPR036890">
    <property type="entry name" value="HATPase_C_sf"/>
</dbReference>
<dbReference type="Pfam" id="PF00512">
    <property type="entry name" value="HisKA"/>
    <property type="match status" value="1"/>
</dbReference>
<dbReference type="Pfam" id="PF02518">
    <property type="entry name" value="HATPase_c"/>
    <property type="match status" value="1"/>
</dbReference>
<feature type="modified residue" description="4-aspartylphosphate" evidence="17">
    <location>
        <position position="1021"/>
    </location>
</feature>
<keyword evidence="8" id="KW-0547">Nucleotide-binding</keyword>
<dbReference type="CDD" id="cd00082">
    <property type="entry name" value="HisKA"/>
    <property type="match status" value="1"/>
</dbReference>
<evidence type="ECO:0000256" key="16">
    <source>
        <dbReference type="PROSITE-ProRule" id="PRU00110"/>
    </source>
</evidence>
<keyword evidence="10" id="KW-0067">ATP-binding</keyword>
<evidence type="ECO:0000259" key="19">
    <source>
        <dbReference type="PROSITE" id="PS50109"/>
    </source>
</evidence>
<evidence type="ECO:0000259" key="24">
    <source>
        <dbReference type="PROSITE" id="PS50894"/>
    </source>
</evidence>
<dbReference type="NCBIfam" id="TIGR00229">
    <property type="entry name" value="sensory_box"/>
    <property type="match status" value="1"/>
</dbReference>
<dbReference type="InterPro" id="IPR001789">
    <property type="entry name" value="Sig_transdc_resp-reg_receiver"/>
</dbReference>
<dbReference type="SMART" id="SM00388">
    <property type="entry name" value="HisKA"/>
    <property type="match status" value="1"/>
</dbReference>
<gene>
    <name evidence="25" type="ORF">DIZ80_02505</name>
</gene>
<evidence type="ECO:0000256" key="11">
    <source>
        <dbReference type="ARBA" id="ARBA00022989"/>
    </source>
</evidence>
<comment type="catalytic activity">
    <reaction evidence="1">
        <text>ATP + protein L-histidine = ADP + protein N-phospho-L-histidine.</text>
        <dbReference type="EC" id="2.7.13.3"/>
    </reaction>
</comment>
<evidence type="ECO:0000256" key="13">
    <source>
        <dbReference type="ARBA" id="ARBA00023136"/>
    </source>
</evidence>
<keyword evidence="4" id="KW-1003">Cell membrane</keyword>
<keyword evidence="12" id="KW-0902">Two-component regulatory system</keyword>
<dbReference type="AlphaFoldDB" id="A0A370DLW3"/>
<dbReference type="CDD" id="cd00130">
    <property type="entry name" value="PAS"/>
    <property type="match status" value="1"/>
</dbReference>
<dbReference type="CDD" id="cd17546">
    <property type="entry name" value="REC_hyHK_CKI1_RcsC-like"/>
    <property type="match status" value="1"/>
</dbReference>
<dbReference type="InterPro" id="IPR000700">
    <property type="entry name" value="PAS-assoc_C"/>
</dbReference>
<feature type="transmembrane region" description="Helical" evidence="18">
    <location>
        <begin position="18"/>
        <end position="37"/>
    </location>
</feature>
<dbReference type="GO" id="GO:0005524">
    <property type="term" value="F:ATP binding"/>
    <property type="evidence" value="ECO:0007669"/>
    <property type="project" value="UniProtKB-KW"/>
</dbReference>
<dbReference type="Pfam" id="PF01627">
    <property type="entry name" value="Hpt"/>
    <property type="match status" value="1"/>
</dbReference>
<evidence type="ECO:0000256" key="14">
    <source>
        <dbReference type="ARBA" id="ARBA00064003"/>
    </source>
</evidence>
<dbReference type="CDD" id="cd00156">
    <property type="entry name" value="REC"/>
    <property type="match status" value="1"/>
</dbReference>
<dbReference type="CDD" id="cd16922">
    <property type="entry name" value="HATPase_EvgS-ArcB-TorS-like"/>
    <property type="match status" value="1"/>
</dbReference>
<dbReference type="InterPro" id="IPR035965">
    <property type="entry name" value="PAS-like_dom_sf"/>
</dbReference>
<evidence type="ECO:0000256" key="1">
    <source>
        <dbReference type="ARBA" id="ARBA00000085"/>
    </source>
</evidence>
<dbReference type="EMBL" id="QFXC01000004">
    <property type="protein sequence ID" value="RDH85307.1"/>
    <property type="molecule type" value="Genomic_DNA"/>
</dbReference>
<feature type="domain" description="PAC" evidence="22">
    <location>
        <begin position="498"/>
        <end position="550"/>
    </location>
</feature>
<name>A0A370DLW3_9GAMM</name>
<evidence type="ECO:0000256" key="12">
    <source>
        <dbReference type="ARBA" id="ARBA00023012"/>
    </source>
</evidence>
<dbReference type="Gene3D" id="3.30.565.10">
    <property type="entry name" value="Histidine kinase-like ATPase, C-terminal domain"/>
    <property type="match status" value="1"/>
</dbReference>
<dbReference type="Proteomes" id="UP000254266">
    <property type="component" value="Unassembled WGS sequence"/>
</dbReference>
<keyword evidence="11 18" id="KW-1133">Transmembrane helix</keyword>
<dbReference type="PROSITE" id="PS50109">
    <property type="entry name" value="HIS_KIN"/>
    <property type="match status" value="1"/>
</dbReference>
<evidence type="ECO:0000256" key="10">
    <source>
        <dbReference type="ARBA" id="ARBA00022840"/>
    </source>
</evidence>
<dbReference type="GO" id="GO:0000155">
    <property type="term" value="F:phosphorelay sensor kinase activity"/>
    <property type="evidence" value="ECO:0007669"/>
    <property type="project" value="InterPro"/>
</dbReference>
<evidence type="ECO:0000256" key="3">
    <source>
        <dbReference type="ARBA" id="ARBA00012438"/>
    </source>
</evidence>
<evidence type="ECO:0000259" key="21">
    <source>
        <dbReference type="PROSITE" id="PS50112"/>
    </source>
</evidence>
<dbReference type="SUPFAM" id="SSF55785">
    <property type="entry name" value="PYP-like sensor domain (PAS domain)"/>
    <property type="match status" value="1"/>
</dbReference>
<dbReference type="InterPro" id="IPR003660">
    <property type="entry name" value="HAMP_dom"/>
</dbReference>
<dbReference type="CDD" id="cd06225">
    <property type="entry name" value="HAMP"/>
    <property type="match status" value="1"/>
</dbReference>
<reference evidence="25 26" key="1">
    <citation type="journal article" date="2018" name="ISME J.">
        <title>Endosymbiont genomes yield clues of tubeworm success.</title>
        <authorList>
            <person name="Li Y."/>
            <person name="Liles M.R."/>
            <person name="Halanych K.M."/>
        </authorList>
    </citation>
    <scope>NUCLEOTIDE SEQUENCE [LARGE SCALE GENOMIC DNA]</scope>
    <source>
        <strain evidence="25">A1464</strain>
    </source>
</reference>
<dbReference type="InterPro" id="IPR001610">
    <property type="entry name" value="PAC"/>
</dbReference>
<evidence type="ECO:0000256" key="9">
    <source>
        <dbReference type="ARBA" id="ARBA00022777"/>
    </source>
</evidence>
<dbReference type="InterPro" id="IPR004358">
    <property type="entry name" value="Sig_transdc_His_kin-like_C"/>
</dbReference>
<feature type="domain" description="Histidine kinase" evidence="19">
    <location>
        <begin position="568"/>
        <end position="789"/>
    </location>
</feature>
<feature type="domain" description="PAS" evidence="21">
    <location>
        <begin position="416"/>
        <end position="482"/>
    </location>
</feature>
<comment type="subcellular location">
    <subcellularLocation>
        <location evidence="2">Cell membrane</location>
        <topology evidence="2">Multi-pass membrane protein</topology>
    </subcellularLocation>
</comment>
<feature type="domain" description="HAMP" evidence="23">
    <location>
        <begin position="359"/>
        <end position="404"/>
    </location>
</feature>
<evidence type="ECO:0000313" key="25">
    <source>
        <dbReference type="EMBL" id="RDH85307.1"/>
    </source>
</evidence>
<dbReference type="PANTHER" id="PTHR45339:SF1">
    <property type="entry name" value="HYBRID SIGNAL TRANSDUCTION HISTIDINE KINASE J"/>
    <property type="match status" value="1"/>
</dbReference>
<dbReference type="SMART" id="SM00387">
    <property type="entry name" value="HATPase_c"/>
    <property type="match status" value="1"/>
</dbReference>
<dbReference type="Gene3D" id="3.40.50.2300">
    <property type="match status" value="2"/>
</dbReference>
<comment type="caution">
    <text evidence="25">The sequence shown here is derived from an EMBL/GenBank/DDBJ whole genome shotgun (WGS) entry which is preliminary data.</text>
</comment>
<evidence type="ECO:0000256" key="8">
    <source>
        <dbReference type="ARBA" id="ARBA00022741"/>
    </source>
</evidence>
<dbReference type="Gene3D" id="6.10.340.10">
    <property type="match status" value="1"/>
</dbReference>
<evidence type="ECO:0000256" key="2">
    <source>
        <dbReference type="ARBA" id="ARBA00004651"/>
    </source>
</evidence>
<dbReference type="Pfam" id="PF13426">
    <property type="entry name" value="PAS_9"/>
    <property type="match status" value="1"/>
</dbReference>
<dbReference type="SMART" id="SM00073">
    <property type="entry name" value="HPT"/>
    <property type="match status" value="1"/>
</dbReference>
<dbReference type="SUPFAM" id="SSF52172">
    <property type="entry name" value="CheY-like"/>
    <property type="match status" value="2"/>
</dbReference>
<dbReference type="SMART" id="SM00448">
    <property type="entry name" value="REC"/>
    <property type="match status" value="2"/>
</dbReference>
<dbReference type="InterPro" id="IPR011006">
    <property type="entry name" value="CheY-like_superfamily"/>
</dbReference>
<evidence type="ECO:0000313" key="26">
    <source>
        <dbReference type="Proteomes" id="UP000254266"/>
    </source>
</evidence>
<dbReference type="PROSITE" id="PS50110">
    <property type="entry name" value="RESPONSE_REGULATORY"/>
    <property type="match status" value="2"/>
</dbReference>
<dbReference type="PANTHER" id="PTHR45339">
    <property type="entry name" value="HYBRID SIGNAL TRANSDUCTION HISTIDINE KINASE J"/>
    <property type="match status" value="1"/>
</dbReference>
<dbReference type="SMART" id="SM00304">
    <property type="entry name" value="HAMP"/>
    <property type="match status" value="1"/>
</dbReference>
<dbReference type="SUPFAM" id="SSF47384">
    <property type="entry name" value="Homodimeric domain of signal transducing histidine kinase"/>
    <property type="match status" value="1"/>
</dbReference>
<keyword evidence="6" id="KW-0808">Transferase</keyword>
<organism evidence="25 26">
    <name type="scientific">endosymbiont of Galathealinum brachiosum</name>
    <dbReference type="NCBI Taxonomy" id="2200906"/>
    <lineage>
        <taxon>Bacteria</taxon>
        <taxon>Pseudomonadati</taxon>
        <taxon>Pseudomonadota</taxon>
        <taxon>Gammaproteobacteria</taxon>
        <taxon>sulfur-oxidizing symbionts</taxon>
    </lineage>
</organism>
<keyword evidence="26" id="KW-1185">Reference proteome</keyword>
<dbReference type="FunFam" id="1.10.287.130:FF:000002">
    <property type="entry name" value="Two-component osmosensing histidine kinase"/>
    <property type="match status" value="1"/>
</dbReference>
<dbReference type="Gene3D" id="1.10.287.130">
    <property type="match status" value="1"/>
</dbReference>
<keyword evidence="13 18" id="KW-0472">Membrane</keyword>
<dbReference type="InterPro" id="IPR003594">
    <property type="entry name" value="HATPase_dom"/>
</dbReference>
<dbReference type="InterPro" id="IPR003661">
    <property type="entry name" value="HisK_dim/P_dom"/>
</dbReference>
<dbReference type="PROSITE" id="PS50113">
    <property type="entry name" value="PAC"/>
    <property type="match status" value="1"/>
</dbReference>
<dbReference type="CDD" id="cd00088">
    <property type="entry name" value="HPT"/>
    <property type="match status" value="1"/>
</dbReference>
<dbReference type="Gene3D" id="3.30.450.20">
    <property type="entry name" value="PAS domain"/>
    <property type="match status" value="1"/>
</dbReference>
<dbReference type="InterPro" id="IPR036641">
    <property type="entry name" value="HPT_dom_sf"/>
</dbReference>
<dbReference type="InterPro" id="IPR005467">
    <property type="entry name" value="His_kinase_dom"/>
</dbReference>
<dbReference type="EC" id="2.7.13.3" evidence="3"/>
<evidence type="ECO:0000259" key="20">
    <source>
        <dbReference type="PROSITE" id="PS50110"/>
    </source>
</evidence>
<feature type="domain" description="Response regulatory" evidence="20">
    <location>
        <begin position="968"/>
        <end position="1091"/>
    </location>
</feature>
<evidence type="ECO:0000259" key="23">
    <source>
        <dbReference type="PROSITE" id="PS50885"/>
    </source>
</evidence>
<dbReference type="PROSITE" id="PS50112">
    <property type="entry name" value="PAS"/>
    <property type="match status" value="1"/>
</dbReference>
<proteinExistence type="predicted"/>
<dbReference type="SUPFAM" id="SSF55874">
    <property type="entry name" value="ATPase domain of HSP90 chaperone/DNA topoisomerase II/histidine kinase"/>
    <property type="match status" value="1"/>
</dbReference>
<dbReference type="Pfam" id="PF00672">
    <property type="entry name" value="HAMP"/>
    <property type="match status" value="1"/>
</dbReference>
<evidence type="ECO:0000256" key="15">
    <source>
        <dbReference type="ARBA" id="ARBA00068150"/>
    </source>
</evidence>
<dbReference type="PRINTS" id="PR00344">
    <property type="entry name" value="BCTRLSENSOR"/>
</dbReference>
<feature type="domain" description="Response regulatory" evidence="20">
    <location>
        <begin position="806"/>
        <end position="929"/>
    </location>
</feature>
<comment type="subunit">
    <text evidence="14">At low DSF concentrations, interacts with RpfF.</text>
</comment>
<dbReference type="SMART" id="SM00091">
    <property type="entry name" value="PAS"/>
    <property type="match status" value="1"/>
</dbReference>
<feature type="domain" description="HPt" evidence="24">
    <location>
        <begin position="1130"/>
        <end position="1223"/>
    </location>
</feature>
<feature type="modified residue" description="Phosphohistidine" evidence="16">
    <location>
        <position position="1169"/>
    </location>
</feature>
<dbReference type="CDD" id="cd18773">
    <property type="entry name" value="PDC1_HK_sensor"/>
    <property type="match status" value="1"/>
</dbReference>
<evidence type="ECO:0000256" key="18">
    <source>
        <dbReference type="SAM" id="Phobius"/>
    </source>
</evidence>
<evidence type="ECO:0000256" key="6">
    <source>
        <dbReference type="ARBA" id="ARBA00022679"/>
    </source>
</evidence>
<dbReference type="InterPro" id="IPR008207">
    <property type="entry name" value="Sig_transdc_His_kin_Hpt_dom"/>
</dbReference>
<keyword evidence="5 17" id="KW-0597">Phosphoprotein</keyword>
<dbReference type="InterPro" id="IPR036097">
    <property type="entry name" value="HisK_dim/P_sf"/>
</dbReference>
<evidence type="ECO:0000256" key="5">
    <source>
        <dbReference type="ARBA" id="ARBA00022553"/>
    </source>
</evidence>
<keyword evidence="7 18" id="KW-0812">Transmembrane</keyword>
<sequence length="1228" mass="137388">MNKVKTKKKYGSLRNSLILSYLLIGLIPLIFISWFSYQQSKSSLTLAAKDKLLHSSNQTSKFINNWFFYRFTDLNSLAESKNNSIMLKQLSDGFKESGEELSEYVKSYDWMKRVGLSRNDLIPFSRRYGYVYDLFLIDNEGNVLYSVARESDLGTNLFTGFFSNTKFSNTVKQTLKTGENAFSDFERYKPSENILTAFISAPLLDDLGDKIGVFAIQIKLDVLMEHLSGVSNKLDAGDAGDAGVLHQYLITHNGELRSALHGGDEKEILNRMIKLEHYGDKTSSHNHNVFKPHIYIGPNNKEYIGVRKQIKIKKENYFLVSEVQTSEAFSSVNELAKIQILLVLSSIVFIVAFAYFRSCRITSPISELAKVSEEVALGKTDKMVNISSNNEIGQLAESFNHMLDIRLSHEQSLIDSKEKINQALDDLKQQKFALDQHSIVAITDVKGTIIFVNDLFLDISGYSRGELIGKNHRLLKSGLHDEYFFKAMYKQLINGEVFHAEICNKAKDGHLYWVDTTIVPFMDEKGKPESYIAIRTDITNQKQTEEELIKAIGKAEQAVVAKSEFLASMSHEIRTPMNGVLGMLSLLINTELDEDQLHRVKIAQSSGQSLLALINDILDFSKIEADKLDLEIIDFNLRGMLGDFAEAMAYTAQAKNLELVLDVTNVEESLVRGDPSRLRQILTNLVGNSIKFTSDGEIVVRVEMQESDDETLLVCFYISDTGIGIPEEKLEKLFDSFSQVDTSTTRKYGGTGLGLAIAKKLCLLMGGDISVESEKDKGSLFKFSAKLKKSNKSQQVLPKIDIKKLNLLIVDDNATNCEVLRGQLEHWGATVVEAHSGKQAIQICNDRLIDKEANVFDIAFLDMQMPEMDGEELGRHFINDTRFKDMKLVMMTSMGFQDDINKFGELGFSAYFPKPATTSDLFNALAVVAAGGAALHNAVPLVTHEYLQTLSTNDEGEKTRYIWPENSRILLVEDNHVNQLVAQGIINNFGLALDVANNGLEALHCLNESHISDLYDIILMDCQMPEMDGYEATRAIREGKGGDEYKSIPIIAMTANAMQGDKEKCLAAGMSDYLPKPIDSDKLLEKLSLILSNEMKASILEPVTEDDIKNVSDDSMIWDKEDALNRVLGNLELFKTIIEIFIDETPGRMSELQKAVQSDDCDLSSKVVHSIKGVAANVSAKQLYKIAAELEASARQDDSDAVKLLLPELQSASHQVLKLFNNYLETNP</sequence>
<dbReference type="PROSITE" id="PS50894">
    <property type="entry name" value="HPT"/>
    <property type="match status" value="1"/>
</dbReference>
<dbReference type="SUPFAM" id="SSF47226">
    <property type="entry name" value="Histidine-containing phosphotransfer domain, HPT domain"/>
    <property type="match status" value="1"/>
</dbReference>
<evidence type="ECO:0000256" key="17">
    <source>
        <dbReference type="PROSITE-ProRule" id="PRU00169"/>
    </source>
</evidence>
<dbReference type="Pfam" id="PF00072">
    <property type="entry name" value="Response_reg"/>
    <property type="match status" value="2"/>
</dbReference>
<evidence type="ECO:0000256" key="7">
    <source>
        <dbReference type="ARBA" id="ARBA00022692"/>
    </source>
</evidence>
<dbReference type="Gene3D" id="1.20.120.160">
    <property type="entry name" value="HPT domain"/>
    <property type="match status" value="1"/>
</dbReference>
<dbReference type="SUPFAM" id="SSF158472">
    <property type="entry name" value="HAMP domain-like"/>
    <property type="match status" value="1"/>
</dbReference>